<dbReference type="Proteomes" id="UP001150904">
    <property type="component" value="Unassembled WGS sequence"/>
</dbReference>
<dbReference type="AlphaFoldDB" id="A0A9W9J4B0"/>
<dbReference type="GeneID" id="83183472"/>
<name>A0A9W9J4B0_9EURO</name>
<accession>A0A9W9J4B0</accession>
<organism evidence="1 2">
    <name type="scientific">Penicillium cinerascens</name>
    <dbReference type="NCBI Taxonomy" id="70096"/>
    <lineage>
        <taxon>Eukaryota</taxon>
        <taxon>Fungi</taxon>
        <taxon>Dikarya</taxon>
        <taxon>Ascomycota</taxon>
        <taxon>Pezizomycotina</taxon>
        <taxon>Eurotiomycetes</taxon>
        <taxon>Eurotiomycetidae</taxon>
        <taxon>Eurotiales</taxon>
        <taxon>Aspergillaceae</taxon>
        <taxon>Penicillium</taxon>
    </lineage>
</organism>
<comment type="caution">
    <text evidence="1">The sequence shown here is derived from an EMBL/GenBank/DDBJ whole genome shotgun (WGS) entry which is preliminary data.</text>
</comment>
<evidence type="ECO:0000313" key="1">
    <source>
        <dbReference type="EMBL" id="KAJ5190130.1"/>
    </source>
</evidence>
<reference evidence="1" key="2">
    <citation type="journal article" date="2023" name="IMA Fungus">
        <title>Comparative genomic study of the Penicillium genus elucidates a diverse pangenome and 15 lateral gene transfer events.</title>
        <authorList>
            <person name="Petersen C."/>
            <person name="Sorensen T."/>
            <person name="Nielsen M.R."/>
            <person name="Sondergaard T.E."/>
            <person name="Sorensen J.L."/>
            <person name="Fitzpatrick D.A."/>
            <person name="Frisvad J.C."/>
            <person name="Nielsen K.L."/>
        </authorList>
    </citation>
    <scope>NUCLEOTIDE SEQUENCE</scope>
    <source>
        <strain evidence="1">IBT 15544</strain>
    </source>
</reference>
<evidence type="ECO:0000313" key="2">
    <source>
        <dbReference type="Proteomes" id="UP001150904"/>
    </source>
</evidence>
<protein>
    <submittedName>
        <fullName evidence="1">Uncharacterized protein</fullName>
    </submittedName>
</protein>
<dbReference type="OrthoDB" id="5413269at2759"/>
<reference evidence="1" key="1">
    <citation type="submission" date="2022-12" db="EMBL/GenBank/DDBJ databases">
        <authorList>
            <person name="Petersen C."/>
        </authorList>
    </citation>
    <scope>NUCLEOTIDE SEQUENCE</scope>
    <source>
        <strain evidence="1">IBT 15544</strain>
    </source>
</reference>
<proteinExistence type="predicted"/>
<dbReference type="EMBL" id="JAPQKR010000016">
    <property type="protein sequence ID" value="KAJ5190130.1"/>
    <property type="molecule type" value="Genomic_DNA"/>
</dbReference>
<sequence length="291" mass="31601">MANPTTYEITIQNESGSSHAYCLFAETPQVSNSSSVYQNIWMAAPSIVSRTDGSSQMRFTINIQYYAICGTSDQPLGSNVAIATSDYEKIQLGTEDQQGTTLNFTTIGGANFVEPLPTPTGPNGGFTIQADRSWSEPDSNNTFIGLGAQDMHGNVVPVATVPAFPGITYNMFPVVKFYVSYGTFVEGQILDVEELGPQLEVDFTEAAYDAVTFIHNNQDEYQQVAPSEARKVKLQSLAARKAAFLGESEAPAVGKVRGQNHTLNGLMKEDRLAKELQRTLTKMVRSANCVA</sequence>
<gene>
    <name evidence="1" type="ORF">N7498_009115</name>
</gene>
<dbReference type="RefSeq" id="XP_058303070.1">
    <property type="nucleotide sequence ID" value="XM_058456171.1"/>
</dbReference>
<keyword evidence="2" id="KW-1185">Reference proteome</keyword>